<comment type="caution">
    <text evidence="1">The sequence shown here is derived from an EMBL/GenBank/DDBJ whole genome shotgun (WGS) entry which is preliminary data.</text>
</comment>
<dbReference type="PANTHER" id="PTHR31984">
    <property type="entry name" value="TRANSPORTER, PUTATIVE (DUF179)-RELATED"/>
    <property type="match status" value="1"/>
</dbReference>
<dbReference type="Pfam" id="PF02622">
    <property type="entry name" value="DUF179"/>
    <property type="match status" value="1"/>
</dbReference>
<accession>A0A6G0XWZ7</accession>
<evidence type="ECO:0000313" key="2">
    <source>
        <dbReference type="Proteomes" id="UP000481153"/>
    </source>
</evidence>
<sequence>MTTRVVRAAYREVLRNAKLMDKYASIKAVMSPMEVSHNPACQRAVLHLLRQKIYYLPDASAVDVVRQMFRLPKGDIGDAFVALRYLGEKLHVARQYGLLTETQKPPTRQYGLLESPPSLSSVSITTRIRTGVFLIAHPLLRHPFEKTVVLITNHDKQGTTTGFIINEKGDKKHTLWPNYNLDADVQPLFGSHAVNFGGPVDPNSIHFLHTQPTLGGTAVGRNDPTRLFVGGDIRDFTKVPHPRPHEVVFFRGYAGWTNTMLQKELDIGSWIMTFGGISLLRSVPSTSSSLRFLGTWIFC</sequence>
<dbReference type="AlphaFoldDB" id="A0A6G0XWZ7"/>
<evidence type="ECO:0000313" key="1">
    <source>
        <dbReference type="EMBL" id="KAF0744953.1"/>
    </source>
</evidence>
<keyword evidence="2" id="KW-1185">Reference proteome</keyword>
<protein>
    <recommendedName>
        <fullName evidence="3">YqgE/AlgH family protein</fullName>
    </recommendedName>
</protein>
<name>A0A6G0XWZ7_9STRA</name>
<dbReference type="VEuPathDB" id="FungiDB:AeMF1_017607"/>
<reference evidence="1 2" key="1">
    <citation type="submission" date="2019-07" db="EMBL/GenBank/DDBJ databases">
        <title>Genomics analysis of Aphanomyces spp. identifies a new class of oomycete effector associated with host adaptation.</title>
        <authorList>
            <person name="Gaulin E."/>
        </authorList>
    </citation>
    <scope>NUCLEOTIDE SEQUENCE [LARGE SCALE GENOMIC DNA]</scope>
    <source>
        <strain evidence="1 2">ATCC 201684</strain>
    </source>
</reference>
<dbReference type="InterPro" id="IPR003774">
    <property type="entry name" value="AlgH-like"/>
</dbReference>
<dbReference type="EMBL" id="VJMJ01000003">
    <property type="protein sequence ID" value="KAF0744953.1"/>
    <property type="molecule type" value="Genomic_DNA"/>
</dbReference>
<gene>
    <name evidence="1" type="ORF">Ae201684_000539</name>
</gene>
<dbReference type="Proteomes" id="UP000481153">
    <property type="component" value="Unassembled WGS sequence"/>
</dbReference>
<proteinExistence type="predicted"/>
<dbReference type="SUPFAM" id="SSF143456">
    <property type="entry name" value="VC0467-like"/>
    <property type="match status" value="1"/>
</dbReference>
<organism evidence="1 2">
    <name type="scientific">Aphanomyces euteiches</name>
    <dbReference type="NCBI Taxonomy" id="100861"/>
    <lineage>
        <taxon>Eukaryota</taxon>
        <taxon>Sar</taxon>
        <taxon>Stramenopiles</taxon>
        <taxon>Oomycota</taxon>
        <taxon>Saprolegniomycetes</taxon>
        <taxon>Saprolegniales</taxon>
        <taxon>Verrucalvaceae</taxon>
        <taxon>Aphanomyces</taxon>
    </lineage>
</organism>
<evidence type="ECO:0008006" key="3">
    <source>
        <dbReference type="Google" id="ProtNLM"/>
    </source>
</evidence>
<dbReference type="PANTHER" id="PTHR31984:SF17">
    <property type="entry name" value="TRANSCRIPTIONAL REGULATOR"/>
    <property type="match status" value="1"/>
</dbReference>
<dbReference type="Gene3D" id="3.40.1740.10">
    <property type="entry name" value="VC0467-like"/>
    <property type="match status" value="1"/>
</dbReference>